<keyword evidence="3" id="KW-0274">FAD</keyword>
<evidence type="ECO:0000259" key="4">
    <source>
        <dbReference type="Pfam" id="PF01134"/>
    </source>
</evidence>
<dbReference type="Pfam" id="PF01134">
    <property type="entry name" value="GIDA"/>
    <property type="match status" value="1"/>
</dbReference>
<dbReference type="OrthoDB" id="9790035at2"/>
<keyword evidence="2" id="KW-0285">Flavoprotein</keyword>
<dbReference type="EMBL" id="QEKW01000021">
    <property type="protein sequence ID" value="PVZ03410.1"/>
    <property type="molecule type" value="Genomic_DNA"/>
</dbReference>
<comment type="cofactor">
    <cofactor evidence="1">
        <name>FAD</name>
        <dbReference type="ChEBI" id="CHEBI:57692"/>
    </cofactor>
</comment>
<dbReference type="RefSeq" id="WP_116710849.1">
    <property type="nucleotide sequence ID" value="NZ_QEKW01000021.1"/>
</dbReference>
<dbReference type="AlphaFoldDB" id="A0A2U1EUK7"/>
<name>A0A2U1EUK7_9PSEU</name>
<gene>
    <name evidence="5" type="ORF">C8D89_12110</name>
</gene>
<protein>
    <submittedName>
        <fullName evidence="5">2-polyprenyl-6-methoxyphenol hydroxylase-like FAD-dependent oxidoreductase</fullName>
    </submittedName>
</protein>
<accession>A0A2U1EUK7</accession>
<comment type="caution">
    <text evidence="5">The sequence shown here is derived from an EMBL/GenBank/DDBJ whole genome shotgun (WGS) entry which is preliminary data.</text>
</comment>
<evidence type="ECO:0000313" key="5">
    <source>
        <dbReference type="EMBL" id="PVZ03410.1"/>
    </source>
</evidence>
<dbReference type="Proteomes" id="UP000245639">
    <property type="component" value="Unassembled WGS sequence"/>
</dbReference>
<organism evidence="5 6">
    <name type="scientific">Actinomycetospora cinnamomea</name>
    <dbReference type="NCBI Taxonomy" id="663609"/>
    <lineage>
        <taxon>Bacteria</taxon>
        <taxon>Bacillati</taxon>
        <taxon>Actinomycetota</taxon>
        <taxon>Actinomycetes</taxon>
        <taxon>Pseudonocardiales</taxon>
        <taxon>Pseudonocardiaceae</taxon>
        <taxon>Actinomycetospora</taxon>
    </lineage>
</organism>
<proteinExistence type="predicted"/>
<evidence type="ECO:0000256" key="3">
    <source>
        <dbReference type="ARBA" id="ARBA00022827"/>
    </source>
</evidence>
<evidence type="ECO:0000313" key="6">
    <source>
        <dbReference type="Proteomes" id="UP000245639"/>
    </source>
</evidence>
<feature type="domain" description="MnmG N-terminal" evidence="4">
    <location>
        <begin position="5"/>
        <end position="163"/>
    </location>
</feature>
<evidence type="ECO:0000256" key="1">
    <source>
        <dbReference type="ARBA" id="ARBA00001974"/>
    </source>
</evidence>
<keyword evidence="6" id="KW-1185">Reference proteome</keyword>
<dbReference type="InterPro" id="IPR040131">
    <property type="entry name" value="MnmG_N"/>
</dbReference>
<reference evidence="5 6" key="1">
    <citation type="submission" date="2018-04" db="EMBL/GenBank/DDBJ databases">
        <title>Genomic Encyclopedia of Type Strains, Phase IV (KMG-IV): sequencing the most valuable type-strain genomes for metagenomic binning, comparative biology and taxonomic classification.</title>
        <authorList>
            <person name="Goeker M."/>
        </authorList>
    </citation>
    <scope>NUCLEOTIDE SEQUENCE [LARGE SCALE GENOMIC DNA]</scope>
    <source>
        <strain evidence="5 6">DSM 45771</strain>
    </source>
</reference>
<dbReference type="Gene3D" id="3.50.50.60">
    <property type="entry name" value="FAD/NAD(P)-binding domain"/>
    <property type="match status" value="1"/>
</dbReference>
<dbReference type="SUPFAM" id="SSF51905">
    <property type="entry name" value="FAD/NAD(P)-binding domain"/>
    <property type="match status" value="1"/>
</dbReference>
<dbReference type="PRINTS" id="PR00420">
    <property type="entry name" value="RNGMNOXGNASE"/>
</dbReference>
<evidence type="ECO:0000256" key="2">
    <source>
        <dbReference type="ARBA" id="ARBA00022630"/>
    </source>
</evidence>
<dbReference type="InterPro" id="IPR036188">
    <property type="entry name" value="FAD/NAD-bd_sf"/>
</dbReference>
<sequence>MDTLDAVVVGAGPTGLVSAVGLARRGHRVRLVDDDPGPEHDGRWARRGVMQFHHPHAFRPQAVDVLRAEVPEALDTLLTLGAQPMVPGPPGGTASGDLPPGTGLRCRRMVVERELRRVAEREPGVTLVRGRAAAVLAERGRAVGVRVAGGRLDADLVVAATGRAGRLAAELRGPEESSDCGMAYVSRQYRLRPGAEPGPVNSPLGAVEAHDGYVVIVFVHDAGVFTALVARPTAERRLTALRHEPAWEAAAGAIPLLATWTDPARAAPLTPVLPGGRLRNTWRGQLDAAGRLPLPGLMFLGDGVCTTNPVAGRGVATSLMQVERFLALLAEHGDDHAATALALDAWCTAALRPWFLDHVAVDDAQVERWAGRDVDPTRPPPSDLVVSATAVDPTLMEVVGPYLGMAALPSSLAAVHPRVQEIYASGWRPPFAEGPTREELVELVLSASPEAVTAFA</sequence>